<dbReference type="GO" id="GO:0019185">
    <property type="term" value="C:snRNA-activating protein complex"/>
    <property type="evidence" value="ECO:0007669"/>
    <property type="project" value="TreeGrafter"/>
</dbReference>
<reference evidence="8" key="1">
    <citation type="submission" date="2016-10" db="EMBL/GenBank/DDBJ databases">
        <authorList>
            <person name="Benchimol M."/>
            <person name="Almeida L.G."/>
            <person name="Vasconcelos A.T."/>
            <person name="Perreira-Neves A."/>
            <person name="Rosa I.A."/>
            <person name="Tasca T."/>
            <person name="Bogo M.R."/>
            <person name="de Souza W."/>
        </authorList>
    </citation>
    <scope>NUCLEOTIDE SEQUENCE [LARGE SCALE GENOMIC DNA]</scope>
    <source>
        <strain evidence="8">K</strain>
    </source>
</reference>
<feature type="compositionally biased region" description="Polar residues" evidence="5">
    <location>
        <begin position="313"/>
        <end position="323"/>
    </location>
</feature>
<evidence type="ECO:0000313" key="9">
    <source>
        <dbReference type="Proteomes" id="UP000179807"/>
    </source>
</evidence>
<dbReference type="InterPro" id="IPR051575">
    <property type="entry name" value="Myb-like_DNA-bd"/>
</dbReference>
<dbReference type="InterPro" id="IPR009057">
    <property type="entry name" value="Homeodomain-like_sf"/>
</dbReference>
<dbReference type="EMBL" id="MLAK01001277">
    <property type="protein sequence ID" value="OHS94949.1"/>
    <property type="molecule type" value="Genomic_DNA"/>
</dbReference>
<feature type="region of interest" description="Disordered" evidence="5">
    <location>
        <begin position="281"/>
        <end position="323"/>
    </location>
</feature>
<dbReference type="Proteomes" id="UP000179807">
    <property type="component" value="Unassembled WGS sequence"/>
</dbReference>
<comment type="caution">
    <text evidence="8">The sequence shown here is derived from an EMBL/GenBank/DDBJ whole genome shotgun (WGS) entry which is preliminary data.</text>
</comment>
<dbReference type="GO" id="GO:0001006">
    <property type="term" value="F:RNA polymerase III type 3 promoter sequence-specific DNA binding"/>
    <property type="evidence" value="ECO:0007669"/>
    <property type="project" value="TreeGrafter"/>
</dbReference>
<feature type="domain" description="Myb-like" evidence="6">
    <location>
        <begin position="11"/>
        <end position="54"/>
    </location>
</feature>
<evidence type="ECO:0000256" key="4">
    <source>
        <dbReference type="ARBA" id="ARBA00023242"/>
    </source>
</evidence>
<dbReference type="InterPro" id="IPR017930">
    <property type="entry name" value="Myb_dom"/>
</dbReference>
<sequence>MPPSKRRTLLFTPEEDQRFIEIMSNNKNATWREVSAIFGNHTPRQCRDHWLTHLAPVVKTWEKWTPQEDDLLVTKVLEVGKNWSILAQFFKGRTESEIRSHWFSQNHRKIRTHLNDVNSNHLENNNKMCVNPANASNSNNNQLHGYDSANFAFNSFNSNVVHSTAQLNGYLQQVNQNNMLQSKSIHGDHYSGMNNSTTNHGYYHRTSDYMMNIPSIPNNSMLNSFYNQNFNGMYYNAYYNNNINNVSGNFNHNNCNYLGMHSFSNNKQSNIVQNNKNTISKKETRKENSNNIQKNGNHIPHTVKTKSSHLHSPDTSIKQNTSISNKNDQSIFEFEHEDKRPVVNDQNISVINFSFDQQQYSGLLDFKFDFDFY</sequence>
<evidence type="ECO:0008006" key="10">
    <source>
        <dbReference type="Google" id="ProtNLM"/>
    </source>
</evidence>
<proteinExistence type="predicted"/>
<evidence type="ECO:0000256" key="5">
    <source>
        <dbReference type="SAM" id="MobiDB-lite"/>
    </source>
</evidence>
<dbReference type="GO" id="GO:0042795">
    <property type="term" value="P:snRNA transcription by RNA polymerase II"/>
    <property type="evidence" value="ECO:0007669"/>
    <property type="project" value="TreeGrafter"/>
</dbReference>
<feature type="domain" description="HTH myb-type" evidence="7">
    <location>
        <begin position="63"/>
        <end position="110"/>
    </location>
</feature>
<accession>A0A1J4JC10</accession>
<dbReference type="OrthoDB" id="2143914at2759"/>
<evidence type="ECO:0000313" key="8">
    <source>
        <dbReference type="EMBL" id="OHS94949.1"/>
    </source>
</evidence>
<dbReference type="CDD" id="cd00167">
    <property type="entry name" value="SANT"/>
    <property type="match status" value="2"/>
</dbReference>
<dbReference type="PANTHER" id="PTHR46621">
    <property type="entry name" value="SNRNA-ACTIVATING PROTEIN COMPLEX SUBUNIT 4"/>
    <property type="match status" value="1"/>
</dbReference>
<evidence type="ECO:0000259" key="7">
    <source>
        <dbReference type="PROSITE" id="PS51294"/>
    </source>
</evidence>
<dbReference type="GeneID" id="94847006"/>
<protein>
    <recommendedName>
        <fullName evidence="10">Myb-like DNA-binding domain containing protein</fullName>
    </recommendedName>
</protein>
<dbReference type="AlphaFoldDB" id="A0A1J4JC10"/>
<dbReference type="GO" id="GO:0000978">
    <property type="term" value="F:RNA polymerase II cis-regulatory region sequence-specific DNA binding"/>
    <property type="evidence" value="ECO:0007669"/>
    <property type="project" value="TreeGrafter"/>
</dbReference>
<keyword evidence="9" id="KW-1185">Reference proteome</keyword>
<dbReference type="InterPro" id="IPR001005">
    <property type="entry name" value="SANT/Myb"/>
</dbReference>
<dbReference type="PROSITE" id="PS50090">
    <property type="entry name" value="MYB_LIKE"/>
    <property type="match status" value="2"/>
</dbReference>
<evidence type="ECO:0000259" key="6">
    <source>
        <dbReference type="PROSITE" id="PS50090"/>
    </source>
</evidence>
<evidence type="ECO:0000256" key="1">
    <source>
        <dbReference type="ARBA" id="ARBA00023015"/>
    </source>
</evidence>
<organism evidence="8 9">
    <name type="scientific">Tritrichomonas foetus</name>
    <dbReference type="NCBI Taxonomy" id="1144522"/>
    <lineage>
        <taxon>Eukaryota</taxon>
        <taxon>Metamonada</taxon>
        <taxon>Parabasalia</taxon>
        <taxon>Tritrichomonadida</taxon>
        <taxon>Tritrichomonadidae</taxon>
        <taxon>Tritrichomonas</taxon>
    </lineage>
</organism>
<name>A0A1J4JC10_9EUKA</name>
<evidence type="ECO:0000256" key="2">
    <source>
        <dbReference type="ARBA" id="ARBA00023125"/>
    </source>
</evidence>
<evidence type="ECO:0000256" key="3">
    <source>
        <dbReference type="ARBA" id="ARBA00023163"/>
    </source>
</evidence>
<keyword evidence="3" id="KW-0804">Transcription</keyword>
<gene>
    <name evidence="8" type="ORF">TRFO_38874</name>
</gene>
<keyword evidence="4" id="KW-0539">Nucleus</keyword>
<keyword evidence="2" id="KW-0238">DNA-binding</keyword>
<dbReference type="SMART" id="SM00717">
    <property type="entry name" value="SANT"/>
    <property type="match status" value="2"/>
</dbReference>
<dbReference type="Pfam" id="PF00249">
    <property type="entry name" value="Myb_DNA-binding"/>
    <property type="match status" value="1"/>
</dbReference>
<dbReference type="GO" id="GO:0042796">
    <property type="term" value="P:snRNA transcription by RNA polymerase III"/>
    <property type="evidence" value="ECO:0007669"/>
    <property type="project" value="TreeGrafter"/>
</dbReference>
<dbReference type="SUPFAM" id="SSF46689">
    <property type="entry name" value="Homeodomain-like"/>
    <property type="match status" value="1"/>
</dbReference>
<dbReference type="Pfam" id="PF13921">
    <property type="entry name" value="Myb_DNA-bind_6"/>
    <property type="match status" value="1"/>
</dbReference>
<dbReference type="PANTHER" id="PTHR46621:SF1">
    <property type="entry name" value="SNRNA-ACTIVATING PROTEIN COMPLEX SUBUNIT 4"/>
    <property type="match status" value="1"/>
</dbReference>
<feature type="domain" description="Myb-like" evidence="6">
    <location>
        <begin position="63"/>
        <end position="102"/>
    </location>
</feature>
<dbReference type="VEuPathDB" id="TrichDB:TRFO_38874"/>
<dbReference type="Gene3D" id="1.10.10.60">
    <property type="entry name" value="Homeodomain-like"/>
    <property type="match status" value="2"/>
</dbReference>
<dbReference type="PROSITE" id="PS51294">
    <property type="entry name" value="HTH_MYB"/>
    <property type="match status" value="2"/>
</dbReference>
<feature type="domain" description="HTH myb-type" evidence="7">
    <location>
        <begin position="1"/>
        <end position="58"/>
    </location>
</feature>
<dbReference type="RefSeq" id="XP_068348086.1">
    <property type="nucleotide sequence ID" value="XM_068512302.1"/>
</dbReference>
<keyword evidence="1" id="KW-0805">Transcription regulation</keyword>